<keyword evidence="2" id="KW-1185">Reference proteome</keyword>
<accession>A0A841R7E2</accession>
<proteinExistence type="predicted"/>
<reference evidence="1 2" key="1">
    <citation type="submission" date="2020-08" db="EMBL/GenBank/DDBJ databases">
        <title>Genomic Encyclopedia of Type Strains, Phase IV (KMG-IV): sequencing the most valuable type-strain genomes for metagenomic binning, comparative biology and taxonomic classification.</title>
        <authorList>
            <person name="Goeker M."/>
        </authorList>
    </citation>
    <scope>NUCLEOTIDE SEQUENCE [LARGE SCALE GENOMIC DNA]</scope>
    <source>
        <strain evidence="1 2">DSM 2461</strain>
    </source>
</reference>
<evidence type="ECO:0000313" key="2">
    <source>
        <dbReference type="Proteomes" id="UP000587760"/>
    </source>
</evidence>
<evidence type="ECO:0000313" key="1">
    <source>
        <dbReference type="EMBL" id="MBB6479117.1"/>
    </source>
</evidence>
<organism evidence="1 2">
    <name type="scientific">Spirochaeta isovalerica</name>
    <dbReference type="NCBI Taxonomy" id="150"/>
    <lineage>
        <taxon>Bacteria</taxon>
        <taxon>Pseudomonadati</taxon>
        <taxon>Spirochaetota</taxon>
        <taxon>Spirochaetia</taxon>
        <taxon>Spirochaetales</taxon>
        <taxon>Spirochaetaceae</taxon>
        <taxon>Spirochaeta</taxon>
    </lineage>
</organism>
<sequence>MIRIAKQSDPKRLKELKQKIDDDKYLSLAISQIAATLTHEIVNFNEEKT</sequence>
<dbReference type="EMBL" id="JACHGJ010000001">
    <property type="protein sequence ID" value="MBB6479117.1"/>
    <property type="molecule type" value="Genomic_DNA"/>
</dbReference>
<comment type="caution">
    <text evidence="1">The sequence shown here is derived from an EMBL/GenBank/DDBJ whole genome shotgun (WGS) entry which is preliminary data.</text>
</comment>
<dbReference type="Proteomes" id="UP000587760">
    <property type="component" value="Unassembled WGS sequence"/>
</dbReference>
<protein>
    <submittedName>
        <fullName evidence="1">Uncharacterized protein</fullName>
    </submittedName>
</protein>
<dbReference type="AlphaFoldDB" id="A0A841R7E2"/>
<name>A0A841R7E2_9SPIO</name>
<gene>
    <name evidence="1" type="ORF">HNR50_000750</name>
</gene>
<dbReference type="RefSeq" id="WP_184743943.1">
    <property type="nucleotide sequence ID" value="NZ_JACHGJ010000001.1"/>
</dbReference>